<dbReference type="GO" id="GO:0016020">
    <property type="term" value="C:membrane"/>
    <property type="evidence" value="ECO:0007669"/>
    <property type="project" value="UniProtKB-SubCell"/>
</dbReference>
<keyword evidence="8" id="KW-1015">Disulfide bond</keyword>
<dbReference type="Proteomes" id="UP000185612">
    <property type="component" value="Unassembled WGS sequence"/>
</dbReference>
<protein>
    <recommendedName>
        <fullName evidence="11">Vitamin K epoxide reductase domain-containing protein</fullName>
    </recommendedName>
</protein>
<dbReference type="Gene3D" id="1.20.1440.130">
    <property type="entry name" value="VKOR domain"/>
    <property type="match status" value="1"/>
</dbReference>
<evidence type="ECO:0000256" key="8">
    <source>
        <dbReference type="ARBA" id="ARBA00023157"/>
    </source>
</evidence>
<dbReference type="InParanoid" id="A0A1Q5PX66"/>
<evidence type="ECO:0000313" key="12">
    <source>
        <dbReference type="EMBL" id="OKL52214.1"/>
    </source>
</evidence>
<comment type="subcellular location">
    <subcellularLocation>
        <location evidence="1">Membrane</location>
        <topology evidence="1">Multi-pass membrane protein</topology>
    </subcellularLocation>
</comment>
<dbReference type="InterPro" id="IPR038354">
    <property type="entry name" value="VKOR_sf"/>
</dbReference>
<dbReference type="AlphaFoldDB" id="A0A1Q5PX66"/>
<keyword evidence="9" id="KW-0676">Redox-active center</keyword>
<evidence type="ECO:0000259" key="11">
    <source>
        <dbReference type="SMART" id="SM00756"/>
    </source>
</evidence>
<keyword evidence="13" id="KW-1185">Reference proteome</keyword>
<feature type="transmembrane region" description="Helical" evidence="10">
    <location>
        <begin position="166"/>
        <end position="188"/>
    </location>
</feature>
<gene>
    <name evidence="12" type="ORF">BSZ40_03455</name>
</gene>
<dbReference type="GO" id="GO:0016491">
    <property type="term" value="F:oxidoreductase activity"/>
    <property type="evidence" value="ECO:0007669"/>
    <property type="project" value="UniProtKB-KW"/>
</dbReference>
<evidence type="ECO:0000256" key="9">
    <source>
        <dbReference type="ARBA" id="ARBA00023284"/>
    </source>
</evidence>
<evidence type="ECO:0000256" key="4">
    <source>
        <dbReference type="ARBA" id="ARBA00022719"/>
    </source>
</evidence>
<evidence type="ECO:0000256" key="5">
    <source>
        <dbReference type="ARBA" id="ARBA00022989"/>
    </source>
</evidence>
<evidence type="ECO:0000256" key="2">
    <source>
        <dbReference type="ARBA" id="ARBA00006214"/>
    </source>
</evidence>
<dbReference type="Pfam" id="PF07884">
    <property type="entry name" value="VKOR"/>
    <property type="match status" value="1"/>
</dbReference>
<keyword evidence="6" id="KW-0560">Oxidoreductase</keyword>
<accession>A0A1Q5PX66</accession>
<name>A0A1Q5PX66_9ACTO</name>
<keyword evidence="3 10" id="KW-0812">Transmembrane</keyword>
<sequence>MAGGAGREFSVVLLVAALLIGFASLQLALAELQVYRDPAGHLACDVNPLIGCSTSLTTPQAHLFFGIPNSLLGLAFAGGLLALGLVLVAGGRLPRLLWWGLCLAGGVLLAYIVYFAHQSVTVFGTLCPWCMFIWVASTVLAAHIFARAAQARHLPLGPGLTRALTLNRWLIAVGLLLVLFGTVLALLWDRVMLVL</sequence>
<evidence type="ECO:0000313" key="13">
    <source>
        <dbReference type="Proteomes" id="UP000185612"/>
    </source>
</evidence>
<evidence type="ECO:0000256" key="3">
    <source>
        <dbReference type="ARBA" id="ARBA00022692"/>
    </source>
</evidence>
<feature type="domain" description="Vitamin K epoxide reductase" evidence="11">
    <location>
        <begin position="6"/>
        <end position="148"/>
    </location>
</feature>
<comment type="similarity">
    <text evidence="2">Belongs to the VKOR family.</text>
</comment>
<evidence type="ECO:0000256" key="7">
    <source>
        <dbReference type="ARBA" id="ARBA00023136"/>
    </source>
</evidence>
<keyword evidence="7 10" id="KW-0472">Membrane</keyword>
<organism evidence="12 13">
    <name type="scientific">Buchananella hordeovulneris</name>
    <dbReference type="NCBI Taxonomy" id="52770"/>
    <lineage>
        <taxon>Bacteria</taxon>
        <taxon>Bacillati</taxon>
        <taxon>Actinomycetota</taxon>
        <taxon>Actinomycetes</taxon>
        <taxon>Actinomycetales</taxon>
        <taxon>Actinomycetaceae</taxon>
        <taxon>Buchananella</taxon>
    </lineage>
</organism>
<evidence type="ECO:0000256" key="1">
    <source>
        <dbReference type="ARBA" id="ARBA00004141"/>
    </source>
</evidence>
<comment type="caution">
    <text evidence="12">The sequence shown here is derived from an EMBL/GenBank/DDBJ whole genome shotgun (WGS) entry which is preliminary data.</text>
</comment>
<keyword evidence="4" id="KW-0874">Quinone</keyword>
<feature type="transmembrane region" description="Helical" evidence="10">
    <location>
        <begin position="122"/>
        <end position="145"/>
    </location>
</feature>
<evidence type="ECO:0000256" key="10">
    <source>
        <dbReference type="SAM" id="Phobius"/>
    </source>
</evidence>
<dbReference type="EMBL" id="MQVS01000003">
    <property type="protein sequence ID" value="OKL52214.1"/>
    <property type="molecule type" value="Genomic_DNA"/>
</dbReference>
<keyword evidence="5 10" id="KW-1133">Transmembrane helix</keyword>
<reference evidence="13" key="1">
    <citation type="submission" date="2016-12" db="EMBL/GenBank/DDBJ databases">
        <authorList>
            <person name="Meng X."/>
        </authorList>
    </citation>
    <scope>NUCLEOTIDE SEQUENCE [LARGE SCALE GENOMIC DNA]</scope>
    <source>
        <strain evidence="13">DSM 20732</strain>
    </source>
</reference>
<dbReference type="STRING" id="52770.BSZ40_03455"/>
<dbReference type="SMART" id="SM00756">
    <property type="entry name" value="VKc"/>
    <property type="match status" value="1"/>
</dbReference>
<proteinExistence type="inferred from homology"/>
<feature type="transmembrane region" description="Helical" evidence="10">
    <location>
        <begin position="96"/>
        <end position="116"/>
    </location>
</feature>
<dbReference type="GO" id="GO:0048038">
    <property type="term" value="F:quinone binding"/>
    <property type="evidence" value="ECO:0007669"/>
    <property type="project" value="UniProtKB-KW"/>
</dbReference>
<feature type="transmembrane region" description="Helical" evidence="10">
    <location>
        <begin position="71"/>
        <end position="89"/>
    </location>
</feature>
<dbReference type="InterPro" id="IPR012932">
    <property type="entry name" value="VKOR"/>
</dbReference>
<evidence type="ECO:0000256" key="6">
    <source>
        <dbReference type="ARBA" id="ARBA00023002"/>
    </source>
</evidence>